<keyword evidence="9" id="KW-1185">Reference proteome</keyword>
<feature type="binding site" evidence="7">
    <location>
        <position position="149"/>
    </location>
    <ligand>
        <name>S-adenosyl-L-methionine</name>
        <dbReference type="ChEBI" id="CHEBI:59789"/>
    </ligand>
</feature>
<evidence type="ECO:0000313" key="9">
    <source>
        <dbReference type="Proteomes" id="UP001165136"/>
    </source>
</evidence>
<dbReference type="InterPro" id="IPR055361">
    <property type="entry name" value="tRNA_methyltr_TrmB_bact"/>
</dbReference>
<feature type="binding site" evidence="7">
    <location>
        <position position="153"/>
    </location>
    <ligand>
        <name>substrate</name>
    </ligand>
</feature>
<protein>
    <recommendedName>
        <fullName evidence="7">tRNA (guanine-N(7)-)-methyltransferase</fullName>
        <ecNumber evidence="7">2.1.1.33</ecNumber>
    </recommendedName>
    <alternativeName>
        <fullName evidence="7">tRNA (guanine(46)-N(7))-methyltransferase</fullName>
    </alternativeName>
    <alternativeName>
        <fullName evidence="7">tRNA(m7G46)-methyltransferase</fullName>
    </alternativeName>
</protein>
<comment type="similarity">
    <text evidence="7">Belongs to the class I-like SAM-binding methyltransferase superfamily. TrmB family.</text>
</comment>
<evidence type="ECO:0000256" key="6">
    <source>
        <dbReference type="ARBA" id="ARBA00022694"/>
    </source>
</evidence>
<dbReference type="PROSITE" id="PS51625">
    <property type="entry name" value="SAM_MT_TRMB"/>
    <property type="match status" value="1"/>
</dbReference>
<dbReference type="InterPro" id="IPR003358">
    <property type="entry name" value="tRNA_(Gua-N-7)_MeTrfase_Trmb"/>
</dbReference>
<dbReference type="EMBL" id="BSTI01000008">
    <property type="protein sequence ID" value="GLY67467.1"/>
    <property type="molecule type" value="Genomic_DNA"/>
</dbReference>
<evidence type="ECO:0000256" key="5">
    <source>
        <dbReference type="ARBA" id="ARBA00022691"/>
    </source>
</evidence>
<sequence>MVLAHGYLGSVKSDQQPRLRSVVSYVQRGGRMTVGQQRAWEELWPELGREVSELAPGPIDFAEWFGRSAPVLLEIGSGMGETTAQLAAAEPEVNYVAVEVYEAGLGQLMLRTERLALDNLRLLHGDAVLLLTEHVAPDSLSGVRIFFPDPWPKKRHHKRRLIQPEFIRLLSSRIAPGGILHLATDWEHYAEQMLAVCAAESTLRNRFPDWAPRPGWRPITKFEQRANEEGRVSRDLIFERLPVKSGSRH</sequence>
<keyword evidence="5 7" id="KW-0949">S-adenosyl-L-methionine</keyword>
<feature type="binding site" evidence="7">
    <location>
        <position position="185"/>
    </location>
    <ligand>
        <name>substrate</name>
    </ligand>
</feature>
<dbReference type="PANTHER" id="PTHR23417">
    <property type="entry name" value="3-DEOXY-D-MANNO-OCTULOSONIC-ACID TRANSFERASE/TRNA GUANINE-N 7 - -METHYLTRANSFERASE"/>
    <property type="match status" value="1"/>
</dbReference>
<dbReference type="NCBIfam" id="TIGR00091">
    <property type="entry name" value="tRNA (guanosine(46)-N7)-methyltransferase TrmB"/>
    <property type="match status" value="1"/>
</dbReference>
<comment type="caution">
    <text evidence="8">The sequence shown here is derived from an EMBL/GenBank/DDBJ whole genome shotgun (WGS) entry which is preliminary data.</text>
</comment>
<evidence type="ECO:0000256" key="1">
    <source>
        <dbReference type="ARBA" id="ARBA00000142"/>
    </source>
</evidence>
<accession>A0A9W6R4K2</accession>
<evidence type="ECO:0000313" key="8">
    <source>
        <dbReference type="EMBL" id="GLY67467.1"/>
    </source>
</evidence>
<dbReference type="GO" id="GO:0043527">
    <property type="term" value="C:tRNA methyltransferase complex"/>
    <property type="evidence" value="ECO:0007669"/>
    <property type="project" value="TreeGrafter"/>
</dbReference>
<dbReference type="AlphaFoldDB" id="A0A9W6R4K2"/>
<name>A0A9W6R4K2_9PSEU</name>
<dbReference type="InterPro" id="IPR029063">
    <property type="entry name" value="SAM-dependent_MTases_sf"/>
</dbReference>
<evidence type="ECO:0000256" key="2">
    <source>
        <dbReference type="ARBA" id="ARBA00003015"/>
    </source>
</evidence>
<reference evidence="8" key="1">
    <citation type="submission" date="2023-03" db="EMBL/GenBank/DDBJ databases">
        <title>Amycolatopsis taiwanensis NBRC 103393.</title>
        <authorList>
            <person name="Ichikawa N."/>
            <person name="Sato H."/>
            <person name="Tonouchi N."/>
        </authorList>
    </citation>
    <scope>NUCLEOTIDE SEQUENCE</scope>
    <source>
        <strain evidence="8">NBRC 103393</strain>
    </source>
</reference>
<dbReference type="Proteomes" id="UP001165136">
    <property type="component" value="Unassembled WGS sequence"/>
</dbReference>
<proteinExistence type="inferred from homology"/>
<dbReference type="HAMAP" id="MF_01057">
    <property type="entry name" value="tRNA_methyltr_TrmB"/>
    <property type="match status" value="1"/>
</dbReference>
<feature type="binding site" evidence="7">
    <location>
        <begin position="220"/>
        <end position="223"/>
    </location>
    <ligand>
        <name>substrate</name>
    </ligand>
</feature>
<evidence type="ECO:0000256" key="3">
    <source>
        <dbReference type="ARBA" id="ARBA00022603"/>
    </source>
</evidence>
<dbReference type="SUPFAM" id="SSF53335">
    <property type="entry name" value="S-adenosyl-L-methionine-dependent methyltransferases"/>
    <property type="match status" value="1"/>
</dbReference>
<dbReference type="CDD" id="cd02440">
    <property type="entry name" value="AdoMet_MTases"/>
    <property type="match status" value="1"/>
</dbReference>
<dbReference type="Pfam" id="PF02390">
    <property type="entry name" value="Methyltransf_4"/>
    <property type="match status" value="1"/>
</dbReference>
<feature type="binding site" evidence="7">
    <location>
        <position position="126"/>
    </location>
    <ligand>
        <name>S-adenosyl-L-methionine</name>
        <dbReference type="ChEBI" id="CHEBI:59789"/>
    </ligand>
</feature>
<keyword evidence="6 7" id="KW-0819">tRNA processing</keyword>
<feature type="binding site" evidence="7">
    <location>
        <position position="99"/>
    </location>
    <ligand>
        <name>S-adenosyl-L-methionine</name>
        <dbReference type="ChEBI" id="CHEBI:59789"/>
    </ligand>
</feature>
<comment type="caution">
    <text evidence="7">Lacks conserved residue(s) required for the propagation of feature annotation.</text>
</comment>
<dbReference type="EC" id="2.1.1.33" evidence="7"/>
<keyword evidence="4 7" id="KW-0808">Transferase</keyword>
<dbReference type="Gene3D" id="3.40.50.150">
    <property type="entry name" value="Vaccinia Virus protein VP39"/>
    <property type="match status" value="1"/>
</dbReference>
<comment type="function">
    <text evidence="2 7">Catalyzes the formation of N(7)-methylguanine at position 46 (m7G46) in tRNA.</text>
</comment>
<dbReference type="PANTHER" id="PTHR23417:SF14">
    <property type="entry name" value="PENTACOTRIPEPTIDE-REPEAT REGION OF PRORP DOMAIN-CONTAINING PROTEIN"/>
    <property type="match status" value="1"/>
</dbReference>
<comment type="catalytic activity">
    <reaction evidence="1 7">
        <text>guanosine(46) in tRNA + S-adenosyl-L-methionine = N(7)-methylguanosine(46) in tRNA + S-adenosyl-L-homocysteine</text>
        <dbReference type="Rhea" id="RHEA:42708"/>
        <dbReference type="Rhea" id="RHEA-COMP:10188"/>
        <dbReference type="Rhea" id="RHEA-COMP:10189"/>
        <dbReference type="ChEBI" id="CHEBI:57856"/>
        <dbReference type="ChEBI" id="CHEBI:59789"/>
        <dbReference type="ChEBI" id="CHEBI:74269"/>
        <dbReference type="ChEBI" id="CHEBI:74480"/>
        <dbReference type="EC" id="2.1.1.33"/>
    </reaction>
</comment>
<evidence type="ECO:0000256" key="4">
    <source>
        <dbReference type="ARBA" id="ARBA00022679"/>
    </source>
</evidence>
<dbReference type="GO" id="GO:0008176">
    <property type="term" value="F:tRNA (guanine(46)-N7)-methyltransferase activity"/>
    <property type="evidence" value="ECO:0007669"/>
    <property type="project" value="UniProtKB-UniRule"/>
</dbReference>
<feature type="binding site" evidence="7">
    <location>
        <position position="74"/>
    </location>
    <ligand>
        <name>S-adenosyl-L-methionine</name>
        <dbReference type="ChEBI" id="CHEBI:59789"/>
    </ligand>
</feature>
<evidence type="ECO:0000256" key="7">
    <source>
        <dbReference type="HAMAP-Rule" id="MF_01057"/>
    </source>
</evidence>
<gene>
    <name evidence="7 8" type="primary">trmB</name>
    <name evidence="8" type="ORF">Atai01_40860</name>
</gene>
<comment type="pathway">
    <text evidence="7">tRNA modification; N(7)-methylguanine-tRNA biosynthesis.</text>
</comment>
<organism evidence="8 9">
    <name type="scientific">Amycolatopsis taiwanensis</name>
    <dbReference type="NCBI Taxonomy" id="342230"/>
    <lineage>
        <taxon>Bacteria</taxon>
        <taxon>Bacillati</taxon>
        <taxon>Actinomycetota</taxon>
        <taxon>Actinomycetes</taxon>
        <taxon>Pseudonocardiales</taxon>
        <taxon>Pseudonocardiaceae</taxon>
        <taxon>Amycolatopsis</taxon>
    </lineage>
</organism>
<keyword evidence="3 7" id="KW-0489">Methyltransferase</keyword>